<feature type="non-terminal residue" evidence="1">
    <location>
        <position position="36"/>
    </location>
</feature>
<dbReference type="AlphaFoldDB" id="F3FDI1"/>
<reference evidence="1 2" key="1">
    <citation type="journal article" date="2011" name="PLoS Pathog.">
        <title>Dynamic evolution of pathogenicity revealed by sequencing and comparative genomics of 19 Pseudomonas syringae isolates.</title>
        <authorList>
            <person name="Baltrus D.A."/>
            <person name="Nishimura M.T."/>
            <person name="Romanchuk A."/>
            <person name="Chang J.H."/>
            <person name="Mukhtar M.S."/>
            <person name="Cherkis K."/>
            <person name="Roach J."/>
            <person name="Grant S.R."/>
            <person name="Jones C.D."/>
            <person name="Dangl J.L."/>
        </authorList>
    </citation>
    <scope>NUCLEOTIDE SEQUENCE [LARGE SCALE GENOMIC DNA]</scope>
    <source>
        <strain evidence="2">M301072PT</strain>
    </source>
</reference>
<protein>
    <recommendedName>
        <fullName evidence="3">tRNA threonylcarbamoyladenosine dehydratase</fullName>
    </recommendedName>
</protein>
<dbReference type="InterPro" id="IPR035985">
    <property type="entry name" value="Ubiquitin-activating_enz"/>
</dbReference>
<proteinExistence type="predicted"/>
<dbReference type="Gene3D" id="3.40.50.720">
    <property type="entry name" value="NAD(P)-binding Rossmann-like Domain"/>
    <property type="match status" value="1"/>
</dbReference>
<comment type="caution">
    <text evidence="1">The sequence shown here is derived from an EMBL/GenBank/DDBJ whole genome shotgun (WGS) entry which is preliminary data.</text>
</comment>
<dbReference type="EMBL" id="AEAH01000176">
    <property type="protein sequence ID" value="EGH28267.1"/>
    <property type="molecule type" value="Genomic_DNA"/>
</dbReference>
<dbReference type="SUPFAM" id="SSF69572">
    <property type="entry name" value="Activating enzymes of the ubiquitin-like proteins"/>
    <property type="match status" value="1"/>
</dbReference>
<dbReference type="HOGENOM" id="CLU_3407616_0_0_6"/>
<sequence>MSAEDPRFAGIARLYGVEGLARLRAAHVAVVGIGGG</sequence>
<dbReference type="GO" id="GO:0008641">
    <property type="term" value="F:ubiquitin-like modifier activating enzyme activity"/>
    <property type="evidence" value="ECO:0007669"/>
    <property type="project" value="InterPro"/>
</dbReference>
<name>F3FDI1_PSESX</name>
<evidence type="ECO:0008006" key="3">
    <source>
        <dbReference type="Google" id="ProtNLM"/>
    </source>
</evidence>
<evidence type="ECO:0000313" key="2">
    <source>
        <dbReference type="Proteomes" id="UP000004471"/>
    </source>
</evidence>
<gene>
    <name evidence="1" type="ORF">PSYJA_04384</name>
</gene>
<accession>F3FDI1</accession>
<evidence type="ECO:0000313" key="1">
    <source>
        <dbReference type="EMBL" id="EGH28267.1"/>
    </source>
</evidence>
<dbReference type="Proteomes" id="UP000004471">
    <property type="component" value="Unassembled WGS sequence"/>
</dbReference>
<organism evidence="1 2">
    <name type="scientific">Pseudomonas syringae pv. japonica str. M301072</name>
    <dbReference type="NCBI Taxonomy" id="629262"/>
    <lineage>
        <taxon>Bacteria</taxon>
        <taxon>Pseudomonadati</taxon>
        <taxon>Pseudomonadota</taxon>
        <taxon>Gammaproteobacteria</taxon>
        <taxon>Pseudomonadales</taxon>
        <taxon>Pseudomonadaceae</taxon>
        <taxon>Pseudomonas</taxon>
        <taxon>Pseudomonas syringae</taxon>
    </lineage>
</organism>